<reference evidence="5 6" key="1">
    <citation type="submission" date="2020-08" db="EMBL/GenBank/DDBJ databases">
        <title>Genomic Encyclopedia of Type Strains, Phase IV (KMG-IV): sequencing the most valuable type-strain genomes for metagenomic binning, comparative biology and taxonomic classification.</title>
        <authorList>
            <person name="Goeker M."/>
        </authorList>
    </citation>
    <scope>NUCLEOTIDE SEQUENCE [LARGE SCALE GENOMIC DNA]</scope>
    <source>
        <strain evidence="5 6">DSM 102134</strain>
    </source>
</reference>
<gene>
    <name evidence="5" type="ORF">HNQ75_004293</name>
</gene>
<dbReference type="AlphaFoldDB" id="A0A7W9Z1H1"/>
<dbReference type="PRINTS" id="PR00032">
    <property type="entry name" value="HTHARAC"/>
</dbReference>
<dbReference type="RefSeq" id="WP_077548268.1">
    <property type="nucleotide sequence ID" value="NZ_JACHEJ010000025.1"/>
</dbReference>
<dbReference type="PROSITE" id="PS01124">
    <property type="entry name" value="HTH_ARAC_FAMILY_2"/>
    <property type="match status" value="1"/>
</dbReference>
<dbReference type="PANTHER" id="PTHR43280">
    <property type="entry name" value="ARAC-FAMILY TRANSCRIPTIONAL REGULATOR"/>
    <property type="match status" value="1"/>
</dbReference>
<dbReference type="InterPro" id="IPR009057">
    <property type="entry name" value="Homeodomain-like_sf"/>
</dbReference>
<evidence type="ECO:0000256" key="1">
    <source>
        <dbReference type="ARBA" id="ARBA00023015"/>
    </source>
</evidence>
<evidence type="ECO:0000259" key="4">
    <source>
        <dbReference type="PROSITE" id="PS01124"/>
    </source>
</evidence>
<dbReference type="Pfam" id="PF14525">
    <property type="entry name" value="AraC_binding_2"/>
    <property type="match status" value="1"/>
</dbReference>
<dbReference type="Proteomes" id="UP000535501">
    <property type="component" value="Unassembled WGS sequence"/>
</dbReference>
<dbReference type="Gene3D" id="1.10.10.60">
    <property type="entry name" value="Homeodomain-like"/>
    <property type="match status" value="1"/>
</dbReference>
<evidence type="ECO:0000256" key="2">
    <source>
        <dbReference type="ARBA" id="ARBA00023125"/>
    </source>
</evidence>
<evidence type="ECO:0000313" key="6">
    <source>
        <dbReference type="Proteomes" id="UP000535501"/>
    </source>
</evidence>
<dbReference type="GO" id="GO:0003700">
    <property type="term" value="F:DNA-binding transcription factor activity"/>
    <property type="evidence" value="ECO:0007669"/>
    <property type="project" value="InterPro"/>
</dbReference>
<evidence type="ECO:0000313" key="5">
    <source>
        <dbReference type="EMBL" id="MBB6182304.1"/>
    </source>
</evidence>
<feature type="domain" description="HTH araC/xylS-type" evidence="4">
    <location>
        <begin position="216"/>
        <end position="316"/>
    </location>
</feature>
<evidence type="ECO:0000256" key="3">
    <source>
        <dbReference type="ARBA" id="ARBA00023163"/>
    </source>
</evidence>
<dbReference type="SUPFAM" id="SSF46689">
    <property type="entry name" value="Homeodomain-like"/>
    <property type="match status" value="1"/>
</dbReference>
<name>A0A7W9Z1H1_9HYPH</name>
<dbReference type="GO" id="GO:0043565">
    <property type="term" value="F:sequence-specific DNA binding"/>
    <property type="evidence" value="ECO:0007669"/>
    <property type="project" value="InterPro"/>
</dbReference>
<dbReference type="PANTHER" id="PTHR43280:SF31">
    <property type="entry name" value="TRANSCRIPTIONAL REGULATORY PROTEIN"/>
    <property type="match status" value="1"/>
</dbReference>
<dbReference type="Pfam" id="PF12833">
    <property type="entry name" value="HTH_18"/>
    <property type="match status" value="1"/>
</dbReference>
<organism evidence="5 6">
    <name type="scientific">Pseudorhizobium flavum</name>
    <dbReference type="NCBI Taxonomy" id="1335061"/>
    <lineage>
        <taxon>Bacteria</taxon>
        <taxon>Pseudomonadati</taxon>
        <taxon>Pseudomonadota</taxon>
        <taxon>Alphaproteobacteria</taxon>
        <taxon>Hyphomicrobiales</taxon>
        <taxon>Rhizobiaceae</taxon>
        <taxon>Rhizobium/Agrobacterium group</taxon>
        <taxon>Pseudorhizobium</taxon>
    </lineage>
</organism>
<keyword evidence="2 5" id="KW-0238">DNA-binding</keyword>
<dbReference type="InterPro" id="IPR035418">
    <property type="entry name" value="AraC-bd_2"/>
</dbReference>
<keyword evidence="6" id="KW-1185">Reference proteome</keyword>
<comment type="caution">
    <text evidence="5">The sequence shown here is derived from an EMBL/GenBank/DDBJ whole genome shotgun (WGS) entry which is preliminary data.</text>
</comment>
<dbReference type="InterPro" id="IPR020449">
    <property type="entry name" value="Tscrpt_reg_AraC-type_HTH"/>
</dbReference>
<accession>A0A7W9Z1H1</accession>
<dbReference type="EMBL" id="JACHEJ010000025">
    <property type="protein sequence ID" value="MBB6182304.1"/>
    <property type="molecule type" value="Genomic_DNA"/>
</dbReference>
<sequence>MFSFPDRHFSTDALHESKKLGAWREMISDVFFRVDIDTPTTDTWAASISEVNLPRISISQYITERARGVRSRHAIAEDIEEFYILVFPLEGAMYFSQYGREGVVSAGQYVMLRSSDFYNLSCDTYFNGIFLKTQTRVVDEVYKDAGRHCSNWRPAHPVLSKVFLSNLLAISDLTAAERGSYSSCLDRQLLSSLIAMLRAEEGGKLSSTSATHGLFDRLTKIVEKRYSQETFTPAVAAAELRVSVGYMHRCVKANGTSFSELLRDIRLARSFEMLQDHSLRLQVGEIAYRNGFSDHSAFSKIFRQRYGKTPTELRDQLVTM</sequence>
<protein>
    <submittedName>
        <fullName evidence="5">AraC-like DNA-binding protein</fullName>
    </submittedName>
</protein>
<dbReference type="InterPro" id="IPR018060">
    <property type="entry name" value="HTH_AraC"/>
</dbReference>
<dbReference type="SMART" id="SM00342">
    <property type="entry name" value="HTH_ARAC"/>
    <property type="match status" value="1"/>
</dbReference>
<keyword evidence="1" id="KW-0805">Transcription regulation</keyword>
<proteinExistence type="predicted"/>
<keyword evidence="3" id="KW-0804">Transcription</keyword>